<dbReference type="Proteomes" id="UP000054662">
    <property type="component" value="Unassembled WGS sequence"/>
</dbReference>
<protein>
    <submittedName>
        <fullName evidence="8">Flagellar biosynthetic protein fliR</fullName>
    </submittedName>
</protein>
<keyword evidence="3" id="KW-1003">Cell membrane</keyword>
<evidence type="ECO:0000256" key="1">
    <source>
        <dbReference type="ARBA" id="ARBA00004651"/>
    </source>
</evidence>
<dbReference type="OrthoDB" id="7014237at2"/>
<comment type="subcellular location">
    <subcellularLocation>
        <location evidence="1">Cell membrane</location>
        <topology evidence="1">Multi-pass membrane protein</topology>
    </subcellularLocation>
</comment>
<sequence length="249" mass="27423">MTLSVAWLTQLLLITIRLGTVLLFTPIQAIRQLPITIRLLLLFSISVLMTSNLKEYASFDESKLILGGIAEFANGVILASGLFAAFAVFQIAGQLIDNETGLNSLALFNPAEHSQDPLSSRLISMLAVLFFFNLDAHLLLLKGLSYSFIIIPPGTIALFPGFTPVIKQFGFMFTVGFMIASPVILALLAIDLFGGLITRNIPQINTYFLILPLKICLGLFLLSLMLGSLYPIVNEVFELCFQTWQELMS</sequence>
<accession>A0A0W1A5W4</accession>
<evidence type="ECO:0000256" key="2">
    <source>
        <dbReference type="ARBA" id="ARBA00009772"/>
    </source>
</evidence>
<keyword evidence="5 7" id="KW-1133">Transmembrane helix</keyword>
<comment type="caution">
    <text evidence="8">The sequence shown here is derived from an EMBL/GenBank/DDBJ whole genome shotgun (WGS) entry which is preliminary data.</text>
</comment>
<keyword evidence="8" id="KW-0966">Cell projection</keyword>
<dbReference type="PATRIC" id="fig|45076.6.peg.2171"/>
<keyword evidence="9" id="KW-1185">Reference proteome</keyword>
<feature type="transmembrane region" description="Helical" evidence="7">
    <location>
        <begin position="206"/>
        <end position="230"/>
    </location>
</feature>
<keyword evidence="4 7" id="KW-0812">Transmembrane</keyword>
<dbReference type="AlphaFoldDB" id="A0A0W1A5W4"/>
<dbReference type="PANTHER" id="PTHR30065:SF1">
    <property type="entry name" value="SURFACE PRESENTATION OF ANTIGENS PROTEIN SPAR"/>
    <property type="match status" value="1"/>
</dbReference>
<feature type="transmembrane region" description="Helical" evidence="7">
    <location>
        <begin position="172"/>
        <end position="194"/>
    </location>
</feature>
<dbReference type="EMBL" id="LNZC01000027">
    <property type="protein sequence ID" value="KTD76764.1"/>
    <property type="molecule type" value="Genomic_DNA"/>
</dbReference>
<reference evidence="8 9" key="1">
    <citation type="submission" date="2015-11" db="EMBL/GenBank/DDBJ databases">
        <title>Genomic analysis of 38 Legionella species identifies large and diverse effector repertoires.</title>
        <authorList>
            <person name="Burstein D."/>
            <person name="Amaro F."/>
            <person name="Zusman T."/>
            <person name="Lifshitz Z."/>
            <person name="Cohen O."/>
            <person name="Gilbert J.A."/>
            <person name="Pupko T."/>
            <person name="Shuman H.A."/>
            <person name="Segal G."/>
        </authorList>
    </citation>
    <scope>NUCLEOTIDE SEQUENCE [LARGE SCALE GENOMIC DNA]</scope>
    <source>
        <strain evidence="8 9">ATCC 49508</strain>
    </source>
</reference>
<dbReference type="GO" id="GO:0006605">
    <property type="term" value="P:protein targeting"/>
    <property type="evidence" value="ECO:0007669"/>
    <property type="project" value="InterPro"/>
</dbReference>
<dbReference type="Pfam" id="PF01311">
    <property type="entry name" value="Bac_export_1"/>
    <property type="match status" value="1"/>
</dbReference>
<evidence type="ECO:0000256" key="5">
    <source>
        <dbReference type="ARBA" id="ARBA00022989"/>
    </source>
</evidence>
<keyword evidence="6 7" id="KW-0472">Membrane</keyword>
<gene>
    <name evidence="8" type="primary">fliR_1</name>
    <name evidence="8" type="ORF">Lwor_1989</name>
</gene>
<dbReference type="InterPro" id="IPR002010">
    <property type="entry name" value="T3SS_IM_R"/>
</dbReference>
<evidence type="ECO:0000313" key="8">
    <source>
        <dbReference type="EMBL" id="KTD76764.1"/>
    </source>
</evidence>
<keyword evidence="8" id="KW-0969">Cilium</keyword>
<dbReference type="PRINTS" id="PR00953">
    <property type="entry name" value="TYPE3IMRPROT"/>
</dbReference>
<keyword evidence="8" id="KW-0282">Flagellum</keyword>
<evidence type="ECO:0000256" key="7">
    <source>
        <dbReference type="SAM" id="Phobius"/>
    </source>
</evidence>
<feature type="transmembrane region" description="Helical" evidence="7">
    <location>
        <begin position="35"/>
        <end position="53"/>
    </location>
</feature>
<dbReference type="GO" id="GO:0005886">
    <property type="term" value="C:plasma membrane"/>
    <property type="evidence" value="ECO:0007669"/>
    <property type="project" value="UniProtKB-SubCell"/>
</dbReference>
<comment type="similarity">
    <text evidence="2">Belongs to the FliR/MopE/SpaR family.</text>
</comment>
<dbReference type="RefSeq" id="WP_058493758.1">
    <property type="nucleotide sequence ID" value="NZ_CBCRUR010000004.1"/>
</dbReference>
<feature type="transmembrane region" description="Helical" evidence="7">
    <location>
        <begin position="65"/>
        <end position="92"/>
    </location>
</feature>
<name>A0A0W1A5W4_9GAMM</name>
<evidence type="ECO:0000256" key="4">
    <source>
        <dbReference type="ARBA" id="ARBA00022692"/>
    </source>
</evidence>
<evidence type="ECO:0000313" key="9">
    <source>
        <dbReference type="Proteomes" id="UP000054662"/>
    </source>
</evidence>
<feature type="transmembrane region" description="Helical" evidence="7">
    <location>
        <begin position="148"/>
        <end position="166"/>
    </location>
</feature>
<evidence type="ECO:0000256" key="3">
    <source>
        <dbReference type="ARBA" id="ARBA00022475"/>
    </source>
</evidence>
<organism evidence="8 9">
    <name type="scientific">Legionella worsleiensis</name>
    <dbReference type="NCBI Taxonomy" id="45076"/>
    <lineage>
        <taxon>Bacteria</taxon>
        <taxon>Pseudomonadati</taxon>
        <taxon>Pseudomonadota</taxon>
        <taxon>Gammaproteobacteria</taxon>
        <taxon>Legionellales</taxon>
        <taxon>Legionellaceae</taxon>
        <taxon>Legionella</taxon>
    </lineage>
</organism>
<proteinExistence type="inferred from homology"/>
<dbReference type="STRING" id="45076.Lwor_1989"/>
<dbReference type="PANTHER" id="PTHR30065">
    <property type="entry name" value="FLAGELLAR BIOSYNTHETIC PROTEIN FLIR"/>
    <property type="match status" value="1"/>
</dbReference>
<evidence type="ECO:0000256" key="6">
    <source>
        <dbReference type="ARBA" id="ARBA00023136"/>
    </source>
</evidence>